<dbReference type="KEGG" id="scor:J3U87_00045"/>
<feature type="transmembrane region" description="Helical" evidence="2">
    <location>
        <begin position="133"/>
        <end position="162"/>
    </location>
</feature>
<keyword evidence="2" id="KW-0812">Transmembrane</keyword>
<name>A0A8A4TMQ2_SULCO</name>
<accession>A0A8A4TMQ2</accession>
<dbReference type="PANTHER" id="PTHR34220:SF7">
    <property type="entry name" value="SENSOR HISTIDINE KINASE YPDA"/>
    <property type="match status" value="1"/>
</dbReference>
<dbReference type="InterPro" id="IPR010559">
    <property type="entry name" value="Sig_transdc_His_kin_internal"/>
</dbReference>
<reference evidence="4" key="1">
    <citation type="submission" date="2021-03" db="EMBL/GenBank/DDBJ databases">
        <title>Acanthopleuribacteraceae sp. M133.</title>
        <authorList>
            <person name="Wang G."/>
        </authorList>
    </citation>
    <scope>NUCLEOTIDE SEQUENCE</scope>
    <source>
        <strain evidence="4">M133</strain>
    </source>
</reference>
<dbReference type="PROSITE" id="PS50109">
    <property type="entry name" value="HIS_KIN"/>
    <property type="match status" value="1"/>
</dbReference>
<dbReference type="InterPro" id="IPR036890">
    <property type="entry name" value="HATPase_C_sf"/>
</dbReference>
<evidence type="ECO:0000256" key="1">
    <source>
        <dbReference type="SAM" id="Coils"/>
    </source>
</evidence>
<dbReference type="Proteomes" id="UP000663929">
    <property type="component" value="Chromosome"/>
</dbReference>
<feature type="coiled-coil region" evidence="1">
    <location>
        <begin position="162"/>
        <end position="196"/>
    </location>
</feature>
<sequence length="397" mass="45308">MQSHAPHETIHESRPSAAGRHLLDRPLLLFALLCLFWAGLALLFAARAWLLRGADAADTSFPRFALWSLGFFACYPPLHFLLFRLMDRLPLGPRRIGRTLLFHGIASITWFLAAGMYSTLWNLIYQGQGLDRYWAHFTALVASWSLMLDYFFYWLIAASVHLAQTMRKLHRRELEAQRLQLQASQLQQQLAQSQVQSLLAQLHPHFLFNTLNAVTALLRRGDTEVGIDMLTALSRLLRHLLTQQTRHFVRLEEELDFLRLYLSIEEKRFGDRLRTTWSIEPRAGEAFVPNMLLQPLVENAVRHGIAHNLESGELRIAATVNDDRLRLDIFNEGPLLEPEREPHGTGIGVPNTRRRLQQIYGDRATLALANRDGIGVAATITMPLDETQPWTAEGFAN</sequence>
<dbReference type="EMBL" id="CP071793">
    <property type="protein sequence ID" value="QTD50830.1"/>
    <property type="molecule type" value="Genomic_DNA"/>
</dbReference>
<dbReference type="RefSeq" id="WP_237380892.1">
    <property type="nucleotide sequence ID" value="NZ_CP071793.1"/>
</dbReference>
<feature type="transmembrane region" description="Helical" evidence="2">
    <location>
        <begin position="27"/>
        <end position="46"/>
    </location>
</feature>
<evidence type="ECO:0000313" key="5">
    <source>
        <dbReference type="Proteomes" id="UP000663929"/>
    </source>
</evidence>
<evidence type="ECO:0000256" key="2">
    <source>
        <dbReference type="SAM" id="Phobius"/>
    </source>
</evidence>
<keyword evidence="4" id="KW-0418">Kinase</keyword>
<dbReference type="InterPro" id="IPR005467">
    <property type="entry name" value="His_kinase_dom"/>
</dbReference>
<dbReference type="Pfam" id="PF06580">
    <property type="entry name" value="His_kinase"/>
    <property type="match status" value="1"/>
</dbReference>
<proteinExistence type="predicted"/>
<evidence type="ECO:0000259" key="3">
    <source>
        <dbReference type="PROSITE" id="PS50109"/>
    </source>
</evidence>
<dbReference type="AlphaFoldDB" id="A0A8A4TMQ2"/>
<feature type="domain" description="Histidine kinase" evidence="3">
    <location>
        <begin position="292"/>
        <end position="386"/>
    </location>
</feature>
<keyword evidence="5" id="KW-1185">Reference proteome</keyword>
<dbReference type="GO" id="GO:0016020">
    <property type="term" value="C:membrane"/>
    <property type="evidence" value="ECO:0007669"/>
    <property type="project" value="InterPro"/>
</dbReference>
<keyword evidence="1" id="KW-0175">Coiled coil</keyword>
<feature type="transmembrane region" description="Helical" evidence="2">
    <location>
        <begin position="66"/>
        <end position="87"/>
    </location>
</feature>
<organism evidence="4 5">
    <name type="scientific">Sulfidibacter corallicola</name>
    <dbReference type="NCBI Taxonomy" id="2818388"/>
    <lineage>
        <taxon>Bacteria</taxon>
        <taxon>Pseudomonadati</taxon>
        <taxon>Acidobacteriota</taxon>
        <taxon>Holophagae</taxon>
        <taxon>Acanthopleuribacterales</taxon>
        <taxon>Acanthopleuribacteraceae</taxon>
        <taxon>Sulfidibacter</taxon>
    </lineage>
</organism>
<dbReference type="InterPro" id="IPR050640">
    <property type="entry name" value="Bact_2-comp_sensor_kinase"/>
</dbReference>
<keyword evidence="2" id="KW-0472">Membrane</keyword>
<evidence type="ECO:0000313" key="4">
    <source>
        <dbReference type="EMBL" id="QTD50830.1"/>
    </source>
</evidence>
<dbReference type="PANTHER" id="PTHR34220">
    <property type="entry name" value="SENSOR HISTIDINE KINASE YPDA"/>
    <property type="match status" value="1"/>
</dbReference>
<gene>
    <name evidence="4" type="ORF">J3U87_00045</name>
</gene>
<dbReference type="SUPFAM" id="SSF55874">
    <property type="entry name" value="ATPase domain of HSP90 chaperone/DNA topoisomerase II/histidine kinase"/>
    <property type="match status" value="1"/>
</dbReference>
<keyword evidence="4" id="KW-0808">Transferase</keyword>
<dbReference type="Gene3D" id="3.30.565.10">
    <property type="entry name" value="Histidine kinase-like ATPase, C-terminal domain"/>
    <property type="match status" value="1"/>
</dbReference>
<protein>
    <submittedName>
        <fullName evidence="4">Histidine kinase</fullName>
    </submittedName>
</protein>
<dbReference type="GO" id="GO:0000155">
    <property type="term" value="F:phosphorelay sensor kinase activity"/>
    <property type="evidence" value="ECO:0007669"/>
    <property type="project" value="InterPro"/>
</dbReference>
<feature type="transmembrane region" description="Helical" evidence="2">
    <location>
        <begin position="99"/>
        <end position="121"/>
    </location>
</feature>
<keyword evidence="2" id="KW-1133">Transmembrane helix</keyword>